<gene>
    <name evidence="2" type="primary">RABL6</name>
    <name evidence="2" type="ORF">BGZ97_012031</name>
</gene>
<feature type="compositionally biased region" description="Polar residues" evidence="1">
    <location>
        <begin position="481"/>
        <end position="490"/>
    </location>
</feature>
<dbReference type="SUPFAM" id="SSF52540">
    <property type="entry name" value="P-loop containing nucleoside triphosphate hydrolases"/>
    <property type="match status" value="1"/>
</dbReference>
<feature type="compositionally biased region" description="Acidic residues" evidence="1">
    <location>
        <begin position="647"/>
        <end position="657"/>
    </location>
</feature>
<dbReference type="AlphaFoldDB" id="A0A9P6R4W5"/>
<dbReference type="EMBL" id="JAAAIN010000748">
    <property type="protein sequence ID" value="KAG0311155.1"/>
    <property type="molecule type" value="Genomic_DNA"/>
</dbReference>
<protein>
    <submittedName>
        <fullName evidence="2">Rab-like protein 6</fullName>
    </submittedName>
</protein>
<evidence type="ECO:0000313" key="2">
    <source>
        <dbReference type="EMBL" id="KAG0311155.1"/>
    </source>
</evidence>
<dbReference type="PANTHER" id="PTHR14932">
    <property type="entry name" value="RAS GTPASE-RELATED"/>
    <property type="match status" value="1"/>
</dbReference>
<dbReference type="PANTHER" id="PTHR14932:SF1">
    <property type="entry name" value="RAB-LIKE PROTEIN 6"/>
    <property type="match status" value="1"/>
</dbReference>
<reference evidence="2" key="1">
    <citation type="journal article" date="2020" name="Fungal Divers.">
        <title>Resolving the Mortierellaceae phylogeny through synthesis of multi-gene phylogenetics and phylogenomics.</title>
        <authorList>
            <person name="Vandepol N."/>
            <person name="Liber J."/>
            <person name="Desiro A."/>
            <person name="Na H."/>
            <person name="Kennedy M."/>
            <person name="Barry K."/>
            <person name="Grigoriev I.V."/>
            <person name="Miller A.N."/>
            <person name="O'Donnell K."/>
            <person name="Stajich J.E."/>
            <person name="Bonito G."/>
        </authorList>
    </citation>
    <scope>NUCLEOTIDE SEQUENCE</scope>
    <source>
        <strain evidence="2">NVP60</strain>
    </source>
</reference>
<dbReference type="OrthoDB" id="207081at2759"/>
<dbReference type="GO" id="GO:0005525">
    <property type="term" value="F:GTP binding"/>
    <property type="evidence" value="ECO:0007669"/>
    <property type="project" value="InterPro"/>
</dbReference>
<organism evidence="2 3">
    <name type="scientific">Linnemannia gamsii</name>
    <dbReference type="NCBI Taxonomy" id="64522"/>
    <lineage>
        <taxon>Eukaryota</taxon>
        <taxon>Fungi</taxon>
        <taxon>Fungi incertae sedis</taxon>
        <taxon>Mucoromycota</taxon>
        <taxon>Mortierellomycotina</taxon>
        <taxon>Mortierellomycetes</taxon>
        <taxon>Mortierellales</taxon>
        <taxon>Mortierellaceae</taxon>
        <taxon>Linnemannia</taxon>
    </lineage>
</organism>
<feature type="region of interest" description="Disordered" evidence="1">
    <location>
        <begin position="627"/>
        <end position="704"/>
    </location>
</feature>
<feature type="region of interest" description="Disordered" evidence="1">
    <location>
        <begin position="466"/>
        <end position="505"/>
    </location>
</feature>
<feature type="compositionally biased region" description="Basic and acidic residues" evidence="1">
    <location>
        <begin position="278"/>
        <end position="291"/>
    </location>
</feature>
<feature type="non-terminal residue" evidence="2">
    <location>
        <position position="1"/>
    </location>
</feature>
<sequence length="704" mass="77192">NCGRSAARPRTERHNPQDHGVSTKVKPIHASFNRGIPLNMKIVIRGDIRTGKTSLFERLQGHPFPNEHNYRTTSQIQVANIPWQYAHTKDIIKVEVWDVVDKGVQTGDLKGPGSNSALKIENNTPSDTDSAPHAAFALDASTIDVYRNTDGVILLYDISKPWTFDYAVKALADVPTNIPVLLLSNFTDDSNPRPIASNGRVEALMKEHNDIRIKHHCTPANLIRHLDSSMKTGLGLKEIHESFGIAFLNVLRETHRKQYDQKTLEIGELLRVLDKHAQDASSRRSVQKEKAPAPASLKKAPPLPVPIQTTELNTIPQTSSPTSPARKTRNDHTNVDILSPTPVSAQTPAVLFDFNSGKIEDEFFHNIDLESGANSVNSQGELSSTHPIQPIEEEQEDVAEQDINPMVARDEDIGDSSRDELAGPISHEGQSPVWTPSQVEKGPHSHYMAKSVEEVHVEELEDVENDFEPVDNDDDGNDSDQSTTESTPPFNYSLRRDSDVESQTDFPVASAMYYEQEPSGFEQQDHLPADDLDLPVSAGTLSSYEKIADDHSDNPWGSTGNLLGGVPPRSKDDRRPSEDRIEPVEFQNKDALTVNETGTNEAVGLDCKEKDIAAANTDVSLAIGADALLEEPTPSLTIQVESSGADRDEDENEDEDGSSPRSTGTTTTPTAMTAVVEGGMSEGGDTEKKRSKKKNKKKGGKKGK</sequence>
<dbReference type="PROSITE" id="PS51419">
    <property type="entry name" value="RAB"/>
    <property type="match status" value="1"/>
</dbReference>
<feature type="compositionally biased region" description="Acidic residues" evidence="1">
    <location>
        <begin position="466"/>
        <end position="478"/>
    </location>
</feature>
<feature type="compositionally biased region" description="Polar residues" evidence="1">
    <location>
        <begin position="307"/>
        <end position="325"/>
    </location>
</feature>
<dbReference type="Proteomes" id="UP000823405">
    <property type="component" value="Unassembled WGS sequence"/>
</dbReference>
<evidence type="ECO:0000313" key="3">
    <source>
        <dbReference type="Proteomes" id="UP000823405"/>
    </source>
</evidence>
<dbReference type="GO" id="GO:0005634">
    <property type="term" value="C:nucleus"/>
    <property type="evidence" value="ECO:0007669"/>
    <property type="project" value="TreeGrafter"/>
</dbReference>
<feature type="region of interest" description="Disordered" evidence="1">
    <location>
        <begin position="278"/>
        <end position="341"/>
    </location>
</feature>
<feature type="compositionally biased region" description="Low complexity" evidence="1">
    <location>
        <begin position="659"/>
        <end position="670"/>
    </location>
</feature>
<proteinExistence type="predicted"/>
<feature type="region of interest" description="Disordered" evidence="1">
    <location>
        <begin position="548"/>
        <end position="597"/>
    </location>
</feature>
<feature type="region of interest" description="Disordered" evidence="1">
    <location>
        <begin position="414"/>
        <end position="443"/>
    </location>
</feature>
<dbReference type="Gene3D" id="3.40.50.300">
    <property type="entry name" value="P-loop containing nucleotide triphosphate hydrolases"/>
    <property type="match status" value="1"/>
</dbReference>
<feature type="region of interest" description="Disordered" evidence="1">
    <location>
        <begin position="1"/>
        <end position="23"/>
    </location>
</feature>
<comment type="caution">
    <text evidence="2">The sequence shown here is derived from an EMBL/GenBank/DDBJ whole genome shotgun (WGS) entry which is preliminary data.</text>
</comment>
<evidence type="ECO:0000256" key="1">
    <source>
        <dbReference type="SAM" id="MobiDB-lite"/>
    </source>
</evidence>
<dbReference type="SMART" id="SM00175">
    <property type="entry name" value="RAB"/>
    <property type="match status" value="1"/>
</dbReference>
<dbReference type="GO" id="GO:0005829">
    <property type="term" value="C:cytosol"/>
    <property type="evidence" value="ECO:0007669"/>
    <property type="project" value="TreeGrafter"/>
</dbReference>
<accession>A0A9P6R4W5</accession>
<feature type="compositionally biased region" description="Basic residues" evidence="1">
    <location>
        <begin position="689"/>
        <end position="704"/>
    </location>
</feature>
<dbReference type="InterPro" id="IPR040385">
    <property type="entry name" value="RABL6"/>
</dbReference>
<keyword evidence="3" id="KW-1185">Reference proteome</keyword>
<feature type="compositionally biased region" description="Polar residues" evidence="1">
    <location>
        <begin position="428"/>
        <end position="438"/>
    </location>
</feature>
<dbReference type="InterPro" id="IPR027417">
    <property type="entry name" value="P-loop_NTPase"/>
</dbReference>
<feature type="compositionally biased region" description="Basic and acidic residues" evidence="1">
    <location>
        <begin position="569"/>
        <end position="583"/>
    </location>
</feature>
<name>A0A9P6R4W5_9FUNG</name>